<dbReference type="GO" id="GO:0008270">
    <property type="term" value="F:zinc ion binding"/>
    <property type="evidence" value="ECO:0007669"/>
    <property type="project" value="UniProtKB-KW"/>
</dbReference>
<evidence type="ECO:0000256" key="2">
    <source>
        <dbReference type="SAM" id="Coils"/>
    </source>
</evidence>
<dbReference type="Proteomes" id="UP000257109">
    <property type="component" value="Unassembled WGS sequence"/>
</dbReference>
<feature type="non-terminal residue" evidence="4">
    <location>
        <position position="1"/>
    </location>
</feature>
<evidence type="ECO:0000256" key="1">
    <source>
        <dbReference type="PROSITE-ProRule" id="PRU00047"/>
    </source>
</evidence>
<gene>
    <name evidence="4" type="ORF">CR513_11052</name>
</gene>
<accession>A0A371HQR7</accession>
<keyword evidence="1" id="KW-0479">Metal-binding</keyword>
<evidence type="ECO:0000313" key="4">
    <source>
        <dbReference type="EMBL" id="RDY05139.1"/>
    </source>
</evidence>
<dbReference type="Gene3D" id="4.10.60.10">
    <property type="entry name" value="Zinc finger, CCHC-type"/>
    <property type="match status" value="1"/>
</dbReference>
<reference evidence="4" key="1">
    <citation type="submission" date="2018-05" db="EMBL/GenBank/DDBJ databases">
        <title>Draft genome of Mucuna pruriens seed.</title>
        <authorList>
            <person name="Nnadi N.E."/>
            <person name="Vos R."/>
            <person name="Hasami M.H."/>
            <person name="Devisetty U.K."/>
            <person name="Aguiy J.C."/>
        </authorList>
    </citation>
    <scope>NUCLEOTIDE SEQUENCE [LARGE SCALE GENOMIC DNA]</scope>
    <source>
        <strain evidence="4">JCA_2017</strain>
    </source>
</reference>
<keyword evidence="1" id="KW-0863">Zinc-finger</keyword>
<protein>
    <recommendedName>
        <fullName evidence="3">CCHC-type domain-containing protein</fullName>
    </recommendedName>
</protein>
<dbReference type="SMART" id="SM00343">
    <property type="entry name" value="ZnF_C2HC"/>
    <property type="match status" value="1"/>
</dbReference>
<keyword evidence="5" id="KW-1185">Reference proteome</keyword>
<dbReference type="PROSITE" id="PS50158">
    <property type="entry name" value="ZF_CCHC"/>
    <property type="match status" value="1"/>
</dbReference>
<evidence type="ECO:0000313" key="5">
    <source>
        <dbReference type="Proteomes" id="UP000257109"/>
    </source>
</evidence>
<keyword evidence="2" id="KW-0175">Coiled coil</keyword>
<dbReference type="EMBL" id="QJKJ01001937">
    <property type="protein sequence ID" value="RDY05139.1"/>
    <property type="molecule type" value="Genomic_DNA"/>
</dbReference>
<feature type="domain" description="CCHC-type" evidence="3">
    <location>
        <begin position="24"/>
        <end position="39"/>
    </location>
</feature>
<name>A0A371HQR7_MUCPR</name>
<comment type="caution">
    <text evidence="4">The sequence shown here is derived from an EMBL/GenBank/DDBJ whole genome shotgun (WGS) entry which is preliminary data.</text>
</comment>
<dbReference type="AlphaFoldDB" id="A0A371HQR7"/>
<keyword evidence="1" id="KW-0862">Zinc</keyword>
<dbReference type="Pfam" id="PF00098">
    <property type="entry name" value="zf-CCHC"/>
    <property type="match status" value="1"/>
</dbReference>
<organism evidence="4 5">
    <name type="scientific">Mucuna pruriens</name>
    <name type="common">Velvet bean</name>
    <name type="synonym">Dolichos pruriens</name>
    <dbReference type="NCBI Taxonomy" id="157652"/>
    <lineage>
        <taxon>Eukaryota</taxon>
        <taxon>Viridiplantae</taxon>
        <taxon>Streptophyta</taxon>
        <taxon>Embryophyta</taxon>
        <taxon>Tracheophyta</taxon>
        <taxon>Spermatophyta</taxon>
        <taxon>Magnoliopsida</taxon>
        <taxon>eudicotyledons</taxon>
        <taxon>Gunneridae</taxon>
        <taxon>Pentapetalae</taxon>
        <taxon>rosids</taxon>
        <taxon>fabids</taxon>
        <taxon>Fabales</taxon>
        <taxon>Fabaceae</taxon>
        <taxon>Papilionoideae</taxon>
        <taxon>50 kb inversion clade</taxon>
        <taxon>NPAAA clade</taxon>
        <taxon>indigoferoid/millettioid clade</taxon>
        <taxon>Phaseoleae</taxon>
        <taxon>Mucuna</taxon>
    </lineage>
</organism>
<dbReference type="InterPro" id="IPR001878">
    <property type="entry name" value="Znf_CCHC"/>
</dbReference>
<sequence>MEDPDGRVTIENSPQVKDKSQVVCYECKKHGHFKYECPSLEKEKKKEKKKILFNKKKGLMATWEDLDLDEEANINLMANTTSEGEEDNKKVIFNDTNNLQIEYQEILSNSSTMSIGYNDLKKKFSKLSEELDVLQKENDLFKKENESLKEKKDKELSTINTLEINEKLQEEVIDLRQSLIKFVNGYENLIQTQPTKSKIILGRRYQSWYMDSDYSHHMMGERSIFQDLRPKSGG</sequence>
<dbReference type="InterPro" id="IPR036875">
    <property type="entry name" value="Znf_CCHC_sf"/>
</dbReference>
<dbReference type="SUPFAM" id="SSF57756">
    <property type="entry name" value="Retrovirus zinc finger-like domains"/>
    <property type="match status" value="1"/>
</dbReference>
<evidence type="ECO:0000259" key="3">
    <source>
        <dbReference type="PROSITE" id="PS50158"/>
    </source>
</evidence>
<dbReference type="OrthoDB" id="1932348at2759"/>
<proteinExistence type="predicted"/>
<dbReference type="GO" id="GO:0003676">
    <property type="term" value="F:nucleic acid binding"/>
    <property type="evidence" value="ECO:0007669"/>
    <property type="project" value="InterPro"/>
</dbReference>
<feature type="coiled-coil region" evidence="2">
    <location>
        <begin position="117"/>
        <end position="165"/>
    </location>
</feature>